<protein>
    <submittedName>
        <fullName evidence="1">Polymorphic toxin-type HINT domain-containing protein</fullName>
    </submittedName>
</protein>
<evidence type="ECO:0000313" key="1">
    <source>
        <dbReference type="EMBL" id="WOT04209.1"/>
    </source>
</evidence>
<dbReference type="RefSeq" id="WP_310471838.1">
    <property type="nucleotide sequence ID" value="NZ_CP136522.1"/>
</dbReference>
<gene>
    <name evidence="1" type="ORF">RGE70_12815</name>
</gene>
<evidence type="ECO:0000313" key="2">
    <source>
        <dbReference type="Proteomes" id="UP001529491"/>
    </source>
</evidence>
<dbReference type="SUPFAM" id="SSF51294">
    <property type="entry name" value="Hedgehog/intein (Hint) domain"/>
    <property type="match status" value="1"/>
</dbReference>
<dbReference type="InterPro" id="IPR036844">
    <property type="entry name" value="Hint_dom_sf"/>
</dbReference>
<dbReference type="Proteomes" id="UP001529491">
    <property type="component" value="Chromosome"/>
</dbReference>
<proteinExistence type="predicted"/>
<sequence length="228" mass="24966">MIEIEYAIGELQTAMFVADDHPFYLVTKQWVNAKALNSGDKILACDSSVAQVVTIKRIPGNHVCQNLKISHNHNYFVSTDRALGFSPSCDQAPSDALELVAYQLANKPSHLPDGKPTGFHSGPWVAAKYCGSGPEVIGWGRANDNMCAEDAAVSDLRGKLGNTVILHRGNVEISHAYIRKYTKKGRFVNKMSPCSHCRNNYGNSLNDRTMGTSDLVKDGRDFLPASPK</sequence>
<keyword evidence="2" id="KW-1185">Reference proteome</keyword>
<dbReference type="Pfam" id="PF07591">
    <property type="entry name" value="PT-HINT"/>
    <property type="match status" value="1"/>
</dbReference>
<accession>A0ABZ0JWR7</accession>
<reference evidence="1 2" key="1">
    <citation type="submission" date="2023-10" db="EMBL/GenBank/DDBJ databases">
        <title>Complete genome sequence of Shewanella sp. DAU334.</title>
        <authorList>
            <person name="Lee Y.-S."/>
            <person name="Jeong H.-R."/>
            <person name="Hwang E.-J."/>
            <person name="Choi Y.-L."/>
            <person name="Kim G.-D."/>
        </authorList>
    </citation>
    <scope>NUCLEOTIDE SEQUENCE [LARGE SCALE GENOMIC DNA]</scope>
    <source>
        <strain evidence="1 2">DAU334</strain>
    </source>
</reference>
<name>A0ABZ0JWR7_9GAMM</name>
<organism evidence="1 2">
    <name type="scientific">Shewanella youngdeokensis</name>
    <dbReference type="NCBI Taxonomy" id="2999068"/>
    <lineage>
        <taxon>Bacteria</taxon>
        <taxon>Pseudomonadati</taxon>
        <taxon>Pseudomonadota</taxon>
        <taxon>Gammaproteobacteria</taxon>
        <taxon>Alteromonadales</taxon>
        <taxon>Shewanellaceae</taxon>
        <taxon>Shewanella</taxon>
    </lineage>
</organism>
<dbReference type="EMBL" id="CP136522">
    <property type="protein sequence ID" value="WOT04209.1"/>
    <property type="molecule type" value="Genomic_DNA"/>
</dbReference>
<dbReference type="Gene3D" id="2.170.16.10">
    <property type="entry name" value="Hedgehog/Intein (Hint) domain"/>
    <property type="match status" value="1"/>
</dbReference>